<accession>A0AAE3RAE3</accession>
<organism evidence="1 2">
    <name type="scientific">Xanthocytophaga agilis</name>
    <dbReference type="NCBI Taxonomy" id="3048010"/>
    <lineage>
        <taxon>Bacteria</taxon>
        <taxon>Pseudomonadati</taxon>
        <taxon>Bacteroidota</taxon>
        <taxon>Cytophagia</taxon>
        <taxon>Cytophagales</taxon>
        <taxon>Rhodocytophagaceae</taxon>
        <taxon>Xanthocytophaga</taxon>
    </lineage>
</organism>
<name>A0AAE3RAE3_9BACT</name>
<protein>
    <recommendedName>
        <fullName evidence="3">Amino acid transporter</fullName>
    </recommendedName>
</protein>
<reference evidence="1" key="1">
    <citation type="submission" date="2023-05" db="EMBL/GenBank/DDBJ databases">
        <authorList>
            <person name="Zhang X."/>
        </authorList>
    </citation>
    <scope>NUCLEOTIDE SEQUENCE</scope>
    <source>
        <strain evidence="1">BD1B2-1</strain>
    </source>
</reference>
<dbReference type="Gene3D" id="3.30.460.40">
    <property type="match status" value="1"/>
</dbReference>
<dbReference type="Proteomes" id="UP001232063">
    <property type="component" value="Unassembled WGS sequence"/>
</dbReference>
<evidence type="ECO:0000313" key="1">
    <source>
        <dbReference type="EMBL" id="MDJ1504462.1"/>
    </source>
</evidence>
<sequence length="197" mass="23232">MDLPEYTQWQPLSVYSIQSLLGKLDWILAGGIALEQFLGYTYRPHGDIDILIKREDQSLLKNYISSERIFVADGQGHLLPYQSETYYTHPIQDIWILDETHISWCLQIMLIDIKNSCWVYKRNTQVQLPYTDIFFEKDRLKILKPEIQLLYKSKAIRGKDQLDFEKVFPQLAPTAKQYLQNSLTICYGDNHPWLQTK</sequence>
<evidence type="ECO:0000313" key="2">
    <source>
        <dbReference type="Proteomes" id="UP001232063"/>
    </source>
</evidence>
<dbReference type="AlphaFoldDB" id="A0AAE3RAE3"/>
<dbReference type="EMBL" id="JASJOU010000011">
    <property type="protein sequence ID" value="MDJ1504462.1"/>
    <property type="molecule type" value="Genomic_DNA"/>
</dbReference>
<comment type="caution">
    <text evidence="1">The sequence shown here is derived from an EMBL/GenBank/DDBJ whole genome shotgun (WGS) entry which is preliminary data.</text>
</comment>
<keyword evidence="2" id="KW-1185">Reference proteome</keyword>
<proteinExistence type="predicted"/>
<evidence type="ECO:0008006" key="3">
    <source>
        <dbReference type="Google" id="ProtNLM"/>
    </source>
</evidence>
<dbReference type="RefSeq" id="WP_314515757.1">
    <property type="nucleotide sequence ID" value="NZ_JASJOU010000011.1"/>
</dbReference>
<gene>
    <name evidence="1" type="ORF">QNI22_27625</name>
</gene>